<feature type="region of interest" description="Disordered" evidence="1">
    <location>
        <begin position="223"/>
        <end position="245"/>
    </location>
</feature>
<dbReference type="InterPro" id="IPR050789">
    <property type="entry name" value="Diverse_Enzym_Activities"/>
</dbReference>
<sequence>MMTSRRQMMAGAGALGLFPGGAALARTPALETALDAAFAAGGVPALAGMVVGVDGPIWTGARGVRQAGGAESVTVDDRWHLGSNTKAMTAALYGRLVDQGRAGWGATLSELLPDVAMDPAWRSVPVEAVMGHVAGLSDDTAMGRMWLMTARAEPRALPEQRRALLKAMLSVPPAGTPGTFAYANANYVLLGAVIERITGLAWEDAMRAEVFAPLGITTGGFGAPSGDQPRGHRSGAAIEATDPGSDNPLALGPAGTAHMSLADYARFLGVFLKDGAGWITPATLAVLTTAMGTGSPPYAGGWIVAAGQPWARGPALTHNGSNTMWYASTWVAPALGRAFVAVSNDAEKGSPACQRLIPGLIRAI</sequence>
<protein>
    <submittedName>
        <fullName evidence="3">CubicO group peptidase (Beta-lactamase class C family)</fullName>
    </submittedName>
</protein>
<dbReference type="EMBL" id="JACHOR010000001">
    <property type="protein sequence ID" value="MBB5744857.1"/>
    <property type="molecule type" value="Genomic_DNA"/>
</dbReference>
<organism evidence="3 4">
    <name type="scientific">Brevundimonas variabilis</name>
    <dbReference type="NCBI Taxonomy" id="74312"/>
    <lineage>
        <taxon>Bacteria</taxon>
        <taxon>Pseudomonadati</taxon>
        <taxon>Pseudomonadota</taxon>
        <taxon>Alphaproteobacteria</taxon>
        <taxon>Caulobacterales</taxon>
        <taxon>Caulobacteraceae</taxon>
        <taxon>Brevundimonas</taxon>
    </lineage>
</organism>
<dbReference type="PANTHER" id="PTHR43283">
    <property type="entry name" value="BETA-LACTAMASE-RELATED"/>
    <property type="match status" value="1"/>
</dbReference>
<evidence type="ECO:0000256" key="1">
    <source>
        <dbReference type="SAM" id="MobiDB-lite"/>
    </source>
</evidence>
<dbReference type="Pfam" id="PF00144">
    <property type="entry name" value="Beta-lactamase"/>
    <property type="match status" value="1"/>
</dbReference>
<evidence type="ECO:0000313" key="4">
    <source>
        <dbReference type="Proteomes" id="UP000545037"/>
    </source>
</evidence>
<dbReference type="Gene3D" id="3.40.710.10">
    <property type="entry name" value="DD-peptidase/beta-lactamase superfamily"/>
    <property type="match status" value="1"/>
</dbReference>
<dbReference type="InterPro" id="IPR006311">
    <property type="entry name" value="TAT_signal"/>
</dbReference>
<comment type="caution">
    <text evidence="3">The sequence shown here is derived from an EMBL/GenBank/DDBJ whole genome shotgun (WGS) entry which is preliminary data.</text>
</comment>
<dbReference type="AlphaFoldDB" id="A0A7W9CGQ5"/>
<dbReference type="Proteomes" id="UP000545037">
    <property type="component" value="Unassembled WGS sequence"/>
</dbReference>
<evidence type="ECO:0000259" key="2">
    <source>
        <dbReference type="Pfam" id="PF00144"/>
    </source>
</evidence>
<name>A0A7W9CGQ5_9CAUL</name>
<gene>
    <name evidence="3" type="ORF">GGR13_000429</name>
</gene>
<dbReference type="PROSITE" id="PS51318">
    <property type="entry name" value="TAT"/>
    <property type="match status" value="1"/>
</dbReference>
<evidence type="ECO:0000313" key="3">
    <source>
        <dbReference type="EMBL" id="MBB5744857.1"/>
    </source>
</evidence>
<dbReference type="SUPFAM" id="SSF56601">
    <property type="entry name" value="beta-lactamase/transpeptidase-like"/>
    <property type="match status" value="1"/>
</dbReference>
<accession>A0A7W9CGQ5</accession>
<dbReference type="InterPro" id="IPR001466">
    <property type="entry name" value="Beta-lactam-related"/>
</dbReference>
<feature type="domain" description="Beta-lactamase-related" evidence="2">
    <location>
        <begin position="35"/>
        <end position="351"/>
    </location>
</feature>
<dbReference type="InterPro" id="IPR012338">
    <property type="entry name" value="Beta-lactam/transpept-like"/>
</dbReference>
<reference evidence="3 4" key="1">
    <citation type="submission" date="2020-08" db="EMBL/GenBank/DDBJ databases">
        <title>Genomic Encyclopedia of Type Strains, Phase IV (KMG-IV): sequencing the most valuable type-strain genomes for metagenomic binning, comparative biology and taxonomic classification.</title>
        <authorList>
            <person name="Goeker M."/>
        </authorList>
    </citation>
    <scope>NUCLEOTIDE SEQUENCE [LARGE SCALE GENOMIC DNA]</scope>
    <source>
        <strain evidence="3 4">DSM 4737</strain>
    </source>
</reference>
<keyword evidence="4" id="KW-1185">Reference proteome</keyword>
<proteinExistence type="predicted"/>